<gene>
    <name evidence="1" type="ORF">SAMN04489806_2733</name>
</gene>
<sequence length="87" mass="9603">MQLGTRWPVGGQPPRNLPEVVVDAVRGVEEELVADEVSTAGWAWTLTWLEGLPIVELDDGTLVTYDAQRDTATVRQSGDEDTDDDDY</sequence>
<accession>A0A1H4Q7E9</accession>
<protein>
    <recommendedName>
        <fullName evidence="3">Fe-S oxidoreductase</fullName>
    </recommendedName>
</protein>
<evidence type="ECO:0000313" key="1">
    <source>
        <dbReference type="EMBL" id="SEC15458.1"/>
    </source>
</evidence>
<reference evidence="1 2" key="1">
    <citation type="submission" date="2016-10" db="EMBL/GenBank/DDBJ databases">
        <authorList>
            <person name="de Groot N.N."/>
        </authorList>
    </citation>
    <scope>NUCLEOTIDE SEQUENCE [LARGE SCALE GENOMIC DNA]</scope>
    <source>
        <strain evidence="1 2">DSM 21799</strain>
    </source>
</reference>
<dbReference type="EMBL" id="FNRY01000001">
    <property type="protein sequence ID" value="SEC15458.1"/>
    <property type="molecule type" value="Genomic_DNA"/>
</dbReference>
<dbReference type="STRING" id="640635.SAMN04489806_2733"/>
<organism evidence="1 2">
    <name type="scientific">Paramicrobacterium humi</name>
    <dbReference type="NCBI Taxonomy" id="640635"/>
    <lineage>
        <taxon>Bacteria</taxon>
        <taxon>Bacillati</taxon>
        <taxon>Actinomycetota</taxon>
        <taxon>Actinomycetes</taxon>
        <taxon>Micrococcales</taxon>
        <taxon>Microbacteriaceae</taxon>
        <taxon>Paramicrobacterium</taxon>
    </lineage>
</organism>
<name>A0A1H4Q7E9_9MICO</name>
<proteinExistence type="predicted"/>
<dbReference type="AlphaFoldDB" id="A0A1H4Q7E9"/>
<dbReference type="Proteomes" id="UP000199183">
    <property type="component" value="Unassembled WGS sequence"/>
</dbReference>
<evidence type="ECO:0008006" key="3">
    <source>
        <dbReference type="Google" id="ProtNLM"/>
    </source>
</evidence>
<evidence type="ECO:0000313" key="2">
    <source>
        <dbReference type="Proteomes" id="UP000199183"/>
    </source>
</evidence>
<dbReference type="RefSeq" id="WP_091185501.1">
    <property type="nucleotide sequence ID" value="NZ_FNRY01000001.1"/>
</dbReference>
<keyword evidence="2" id="KW-1185">Reference proteome</keyword>
<dbReference type="OrthoDB" id="5007400at2"/>